<proteinExistence type="predicted"/>
<evidence type="ECO:0000259" key="6">
    <source>
        <dbReference type="Pfam" id="PF13515"/>
    </source>
</evidence>
<keyword evidence="4 5" id="KW-0472">Membrane</keyword>
<feature type="transmembrane region" description="Helical" evidence="5">
    <location>
        <begin position="422"/>
        <end position="443"/>
    </location>
</feature>
<dbReference type="InterPro" id="IPR001611">
    <property type="entry name" value="Leu-rich_rpt"/>
</dbReference>
<evidence type="ECO:0000256" key="3">
    <source>
        <dbReference type="ARBA" id="ARBA00022989"/>
    </source>
</evidence>
<feature type="transmembrane region" description="Helical" evidence="5">
    <location>
        <begin position="342"/>
        <end position="360"/>
    </location>
</feature>
<accession>A0A6N3H291</accession>
<feature type="transmembrane region" description="Helical" evidence="5">
    <location>
        <begin position="21"/>
        <end position="50"/>
    </location>
</feature>
<keyword evidence="3 5" id="KW-1133">Transmembrane helix</keyword>
<feature type="transmembrane region" description="Helical" evidence="5">
    <location>
        <begin position="135"/>
        <end position="153"/>
    </location>
</feature>
<feature type="transmembrane region" description="Helical" evidence="5">
    <location>
        <begin position="70"/>
        <end position="100"/>
    </location>
</feature>
<feature type="transmembrane region" description="Helical" evidence="5">
    <location>
        <begin position="395"/>
        <end position="416"/>
    </location>
</feature>
<organism evidence="7">
    <name type="scientific">Eubacterium limosum</name>
    <dbReference type="NCBI Taxonomy" id="1736"/>
    <lineage>
        <taxon>Bacteria</taxon>
        <taxon>Bacillati</taxon>
        <taxon>Bacillota</taxon>
        <taxon>Clostridia</taxon>
        <taxon>Eubacteriales</taxon>
        <taxon>Eubacteriaceae</taxon>
        <taxon>Eubacterium</taxon>
    </lineage>
</organism>
<evidence type="ECO:0000313" key="7">
    <source>
        <dbReference type="EMBL" id="VYU70765.1"/>
    </source>
</evidence>
<dbReference type="GO" id="GO:0016020">
    <property type="term" value="C:membrane"/>
    <property type="evidence" value="ECO:0007669"/>
    <property type="project" value="UniProtKB-SubCell"/>
</dbReference>
<dbReference type="Pfam" id="PF13515">
    <property type="entry name" value="FUSC_2"/>
    <property type="match status" value="1"/>
</dbReference>
<evidence type="ECO:0000256" key="5">
    <source>
        <dbReference type="SAM" id="Phobius"/>
    </source>
</evidence>
<evidence type="ECO:0000256" key="2">
    <source>
        <dbReference type="ARBA" id="ARBA00022692"/>
    </source>
</evidence>
<gene>
    <name evidence="7" type="ORF">ELLFYP34_00881</name>
</gene>
<name>A0A6N3H291_EUBLI</name>
<feature type="transmembrane region" description="Helical" evidence="5">
    <location>
        <begin position="112"/>
        <end position="129"/>
    </location>
</feature>
<reference evidence="7" key="1">
    <citation type="submission" date="2019-11" db="EMBL/GenBank/DDBJ databases">
        <authorList>
            <person name="Feng L."/>
        </authorList>
    </citation>
    <scope>NUCLEOTIDE SEQUENCE</scope>
    <source>
        <strain evidence="7">ElimosumLFYP34</strain>
    </source>
</reference>
<keyword evidence="2 5" id="KW-0812">Transmembrane</keyword>
<evidence type="ECO:0000256" key="4">
    <source>
        <dbReference type="ARBA" id="ARBA00023136"/>
    </source>
</evidence>
<sequence length="616" mass="69148">MISILKAIKNFFKALPRALPAIVFGLFLMGTVILLFGRNNAVIALVFLLYTQTMVKTRLSVVNMLLDSLWLVGYAILGTLVSMHFAALVIIGFLLIFFLIYADANEFLKTNYYIPGMAFILVQISPGTLNDLLPRILSLLYCLAICIGISLLLQKRQKAGPFNPLVKKALSCTGAGFIALGQERNFKDEAVGKKLDALSLKLSSNIYPAVFRQMGLMNGSQKYSYGLMLCLEQLGQVLQSLSVSVKKFSEVDRAQFSVLGERMEAAADPKALAADLQVFLKNSSLTSNQLNQELLLVLESLRERLLNDRHCRDLNTSIKQGLQYKAFTLRHRFSLDFFQMRFALQTAVIVTVCTIIAHFIPHWFNIPLNEWHGYWIPLMGYLSSSIYIRDTLKKAAYKVSGTILGMLFFVLITQYIPASIRLPLTIAVGLVFMLTIKSSIVSTMISTQMTSVMFLPQLGVMDLVLFRVFCVIGGVSIAVLGGIFIFRTRKQDVFRYELTSLFKSDSFILYNLWSLAEKQKAGPLLYENLLNLHLVSNQLESLSGAQKLMSKESFKKIMDKSRHFLAVAVHLSMYLSLKGVSPEKWQHIKTEIHIAGETLKRAFETTKIPSEKTGQA</sequence>
<feature type="transmembrane region" description="Helical" evidence="5">
    <location>
        <begin position="464"/>
        <end position="486"/>
    </location>
</feature>
<protein>
    <recommendedName>
        <fullName evidence="6">Integral membrane bound transporter domain-containing protein</fullName>
    </recommendedName>
</protein>
<comment type="subcellular location">
    <subcellularLocation>
        <location evidence="1">Membrane</location>
        <topology evidence="1">Multi-pass membrane protein</topology>
    </subcellularLocation>
</comment>
<dbReference type="EMBL" id="CACRTR010000023">
    <property type="protein sequence ID" value="VYU70765.1"/>
    <property type="molecule type" value="Genomic_DNA"/>
</dbReference>
<dbReference type="AlphaFoldDB" id="A0A6N3H291"/>
<dbReference type="PROSITE" id="PS51450">
    <property type="entry name" value="LRR"/>
    <property type="match status" value="1"/>
</dbReference>
<evidence type="ECO:0000256" key="1">
    <source>
        <dbReference type="ARBA" id="ARBA00004141"/>
    </source>
</evidence>
<feature type="transmembrane region" description="Helical" evidence="5">
    <location>
        <begin position="372"/>
        <end position="388"/>
    </location>
</feature>
<feature type="domain" description="Integral membrane bound transporter" evidence="6">
    <location>
        <begin position="356"/>
        <end position="480"/>
    </location>
</feature>
<dbReference type="InterPro" id="IPR049453">
    <property type="entry name" value="Memb_transporter_dom"/>
</dbReference>